<dbReference type="NCBIfam" id="TIGR00797">
    <property type="entry name" value="matE"/>
    <property type="match status" value="1"/>
</dbReference>
<feature type="transmembrane region" description="Helical" evidence="7">
    <location>
        <begin position="315"/>
        <end position="337"/>
    </location>
</feature>
<organism evidence="8 9">
    <name type="scientific">Piscinibacter gummiphilus</name>
    <dbReference type="NCBI Taxonomy" id="946333"/>
    <lineage>
        <taxon>Bacteria</taxon>
        <taxon>Pseudomonadati</taxon>
        <taxon>Pseudomonadota</taxon>
        <taxon>Betaproteobacteria</taxon>
        <taxon>Burkholderiales</taxon>
        <taxon>Sphaerotilaceae</taxon>
        <taxon>Piscinibacter</taxon>
    </lineage>
</organism>
<dbReference type="RefSeq" id="WP_316699304.1">
    <property type="nucleotide sequence ID" value="NZ_CP136336.1"/>
</dbReference>
<proteinExistence type="predicted"/>
<dbReference type="PANTHER" id="PTHR43549">
    <property type="entry name" value="MULTIDRUG RESISTANCE PROTEIN YPNP-RELATED"/>
    <property type="match status" value="1"/>
</dbReference>
<gene>
    <name evidence="8" type="ORF">RXV79_17455</name>
</gene>
<keyword evidence="4 7" id="KW-0812">Transmembrane</keyword>
<feature type="transmembrane region" description="Helical" evidence="7">
    <location>
        <begin position="165"/>
        <end position="184"/>
    </location>
</feature>
<evidence type="ECO:0000256" key="4">
    <source>
        <dbReference type="ARBA" id="ARBA00022692"/>
    </source>
</evidence>
<keyword evidence="6 7" id="KW-0472">Membrane</keyword>
<reference evidence="8 9" key="1">
    <citation type="submission" date="2023-10" db="EMBL/GenBank/DDBJ databases">
        <title>Bacteria for the degradation of biodegradable plastic PBAT(Polybutylene adipate terephthalate).</title>
        <authorList>
            <person name="Weon H.-Y."/>
            <person name="Yeon J."/>
        </authorList>
    </citation>
    <scope>NUCLEOTIDE SEQUENCE [LARGE SCALE GENOMIC DNA]</scope>
    <source>
        <strain evidence="8 9">SBD 7-3</strain>
    </source>
</reference>
<keyword evidence="9" id="KW-1185">Reference proteome</keyword>
<feature type="transmembrane region" description="Helical" evidence="7">
    <location>
        <begin position="233"/>
        <end position="263"/>
    </location>
</feature>
<feature type="transmembrane region" description="Helical" evidence="7">
    <location>
        <begin position="413"/>
        <end position="435"/>
    </location>
</feature>
<comment type="subcellular location">
    <subcellularLocation>
        <location evidence="1">Cell inner membrane</location>
        <topology evidence="1">Multi-pass membrane protein</topology>
    </subcellularLocation>
</comment>
<feature type="transmembrane region" description="Helical" evidence="7">
    <location>
        <begin position="357"/>
        <end position="377"/>
    </location>
</feature>
<keyword evidence="5 7" id="KW-1133">Transmembrane helix</keyword>
<feature type="transmembrane region" description="Helical" evidence="7">
    <location>
        <begin position="46"/>
        <end position="68"/>
    </location>
</feature>
<evidence type="ECO:0000313" key="8">
    <source>
        <dbReference type="EMBL" id="WOB06706.1"/>
    </source>
</evidence>
<dbReference type="InterPro" id="IPR048279">
    <property type="entry name" value="MdtK-like"/>
</dbReference>
<evidence type="ECO:0000256" key="1">
    <source>
        <dbReference type="ARBA" id="ARBA00004429"/>
    </source>
</evidence>
<sequence>MSMLTGPILPTLLRLALPNVLAMASATAVGIAETAYIGQLGLTPLAAMALVFPFAMLMQMFSAGAMGGGISSAISRALGAKDQARAETLALHAALIGGSCGLFFMVLFIAFGHVFYAALGGQGEVLAEATRYGMVLFVGVVAVWLTNSLSSVLRGGGDMRMPSTVILTASLAQIVIGACLGLGLGPFPRLGMAGVALVNVLSFTGAALYLLYRLMRADARVRLRWRGVPLQKAMFFDILKVGGLACLSPLQSVATVILITALVARTGVEALAGYAIGSRLEFLLIPIAFGIGVAAVPMVGMAIGAGDVTRARRVAWTSGAVSAVMLAVVGLVVTVAPNLWSGMFTQQQGVLDAAARYLRSAGPAFPFFGLGLTLYFASQGSGKVLGTVLAGTARFLVVLGVGLWLGAHGASDTAMFLLVGAAMVVYGIAAVVAIYMTPWSPKRAAVPEPIAA</sequence>
<dbReference type="Pfam" id="PF01554">
    <property type="entry name" value="MatE"/>
    <property type="match status" value="2"/>
</dbReference>
<feature type="transmembrane region" description="Helical" evidence="7">
    <location>
        <begin position="190"/>
        <end position="212"/>
    </location>
</feature>
<keyword evidence="3" id="KW-1003">Cell membrane</keyword>
<evidence type="ECO:0000313" key="9">
    <source>
        <dbReference type="Proteomes" id="UP001303946"/>
    </source>
</evidence>
<dbReference type="InterPro" id="IPR002528">
    <property type="entry name" value="MATE_fam"/>
</dbReference>
<dbReference type="EMBL" id="CP136336">
    <property type="protein sequence ID" value="WOB06706.1"/>
    <property type="molecule type" value="Genomic_DNA"/>
</dbReference>
<evidence type="ECO:0000256" key="3">
    <source>
        <dbReference type="ARBA" id="ARBA00022475"/>
    </source>
</evidence>
<evidence type="ECO:0000256" key="5">
    <source>
        <dbReference type="ARBA" id="ARBA00022989"/>
    </source>
</evidence>
<feature type="transmembrane region" description="Helical" evidence="7">
    <location>
        <begin position="283"/>
        <end position="303"/>
    </location>
</feature>
<feature type="transmembrane region" description="Helical" evidence="7">
    <location>
        <begin position="132"/>
        <end position="153"/>
    </location>
</feature>
<dbReference type="PIRSF" id="PIRSF006603">
    <property type="entry name" value="DinF"/>
    <property type="match status" value="1"/>
</dbReference>
<feature type="transmembrane region" description="Helical" evidence="7">
    <location>
        <begin position="89"/>
        <end position="112"/>
    </location>
</feature>
<dbReference type="InterPro" id="IPR052031">
    <property type="entry name" value="Membrane_Transporter-Flippase"/>
</dbReference>
<keyword evidence="2" id="KW-0813">Transport</keyword>
<dbReference type="PANTHER" id="PTHR43549:SF3">
    <property type="entry name" value="MULTIDRUG RESISTANCE PROTEIN YPNP-RELATED"/>
    <property type="match status" value="1"/>
</dbReference>
<evidence type="ECO:0000256" key="7">
    <source>
        <dbReference type="SAM" id="Phobius"/>
    </source>
</evidence>
<feature type="transmembrane region" description="Helical" evidence="7">
    <location>
        <begin position="384"/>
        <end position="407"/>
    </location>
</feature>
<name>A0ABZ0CNY7_9BURK</name>
<protein>
    <submittedName>
        <fullName evidence="8">MATE family efflux transporter</fullName>
    </submittedName>
</protein>
<evidence type="ECO:0000256" key="6">
    <source>
        <dbReference type="ARBA" id="ARBA00023136"/>
    </source>
</evidence>
<accession>A0ABZ0CNY7</accession>
<dbReference type="Proteomes" id="UP001303946">
    <property type="component" value="Chromosome"/>
</dbReference>
<evidence type="ECO:0000256" key="2">
    <source>
        <dbReference type="ARBA" id="ARBA00022448"/>
    </source>
</evidence>